<accession>X1CB63</accession>
<dbReference type="AlphaFoldDB" id="X1CB63"/>
<name>X1CB63_9ZZZZ</name>
<organism evidence="1">
    <name type="scientific">marine sediment metagenome</name>
    <dbReference type="NCBI Taxonomy" id="412755"/>
    <lineage>
        <taxon>unclassified sequences</taxon>
        <taxon>metagenomes</taxon>
        <taxon>ecological metagenomes</taxon>
    </lineage>
</organism>
<feature type="non-terminal residue" evidence="1">
    <location>
        <position position="1"/>
    </location>
</feature>
<protein>
    <submittedName>
        <fullName evidence="1">Uncharacterized protein</fullName>
    </submittedName>
</protein>
<proteinExistence type="predicted"/>
<sequence>IEDREWGQGRVFYTSSLEYASVYAMRAADFTDSVGIVLKVEIPVHLIAEIKEAIFNPTSDMMNETSIFDEFKDIMNQNLSEENLEKIIEHKIFNSNNQNEFSTYMILPAKYIVGVEPITLPREKTREEFLEIYRDMILKDPISYEMIPQEFRIEEFTNIYNKHMQMESTNELV</sequence>
<evidence type="ECO:0000313" key="1">
    <source>
        <dbReference type="EMBL" id="GAH04757.1"/>
    </source>
</evidence>
<gene>
    <name evidence="1" type="ORF">S01H4_42306</name>
</gene>
<dbReference type="EMBL" id="BART01023222">
    <property type="protein sequence ID" value="GAH04757.1"/>
    <property type="molecule type" value="Genomic_DNA"/>
</dbReference>
<comment type="caution">
    <text evidence="1">The sequence shown here is derived from an EMBL/GenBank/DDBJ whole genome shotgun (WGS) entry which is preliminary data.</text>
</comment>
<reference evidence="1" key="1">
    <citation type="journal article" date="2014" name="Front. Microbiol.">
        <title>High frequency of phylogenetically diverse reductive dehalogenase-homologous genes in deep subseafloor sedimentary metagenomes.</title>
        <authorList>
            <person name="Kawai M."/>
            <person name="Futagami T."/>
            <person name="Toyoda A."/>
            <person name="Takaki Y."/>
            <person name="Nishi S."/>
            <person name="Hori S."/>
            <person name="Arai W."/>
            <person name="Tsubouchi T."/>
            <person name="Morono Y."/>
            <person name="Uchiyama I."/>
            <person name="Ito T."/>
            <person name="Fujiyama A."/>
            <person name="Inagaki F."/>
            <person name="Takami H."/>
        </authorList>
    </citation>
    <scope>NUCLEOTIDE SEQUENCE</scope>
    <source>
        <strain evidence="1">Expedition CK06-06</strain>
    </source>
</reference>